<dbReference type="InterPro" id="IPR024302">
    <property type="entry name" value="SusD-like"/>
</dbReference>
<dbReference type="Proteomes" id="UP000184231">
    <property type="component" value="Unassembled WGS sequence"/>
</dbReference>
<dbReference type="PROSITE" id="PS51257">
    <property type="entry name" value="PROKAR_LIPOPROTEIN"/>
    <property type="match status" value="1"/>
</dbReference>
<accession>A0A1M6BM13</accession>
<dbReference type="Pfam" id="PF12771">
    <property type="entry name" value="SusD-like_2"/>
    <property type="match status" value="1"/>
</dbReference>
<dbReference type="Gene3D" id="1.25.40.390">
    <property type="match status" value="2"/>
</dbReference>
<dbReference type="AlphaFoldDB" id="A0A1M6BM13"/>
<reference evidence="2 3" key="1">
    <citation type="submission" date="2016-11" db="EMBL/GenBank/DDBJ databases">
        <authorList>
            <person name="Jaros S."/>
            <person name="Januszkiewicz K."/>
            <person name="Wedrychowicz H."/>
        </authorList>
    </citation>
    <scope>NUCLEOTIDE SEQUENCE [LARGE SCALE GENOMIC DNA]</scope>
    <source>
        <strain evidence="2 3">CGMCC 1.8863</strain>
    </source>
</reference>
<organism evidence="2 3">
    <name type="scientific">Arenibacter nanhaiticus</name>
    <dbReference type="NCBI Taxonomy" id="558155"/>
    <lineage>
        <taxon>Bacteria</taxon>
        <taxon>Pseudomonadati</taxon>
        <taxon>Bacteroidota</taxon>
        <taxon>Flavobacteriia</taxon>
        <taxon>Flavobacteriales</taxon>
        <taxon>Flavobacteriaceae</taxon>
        <taxon>Arenibacter</taxon>
    </lineage>
</organism>
<feature type="signal peptide" evidence="1">
    <location>
        <begin position="1"/>
        <end position="20"/>
    </location>
</feature>
<dbReference type="OrthoDB" id="725917at2"/>
<keyword evidence="1" id="KW-0732">Signal</keyword>
<feature type="chain" id="PRO_5013110482" evidence="1">
    <location>
        <begin position="21"/>
        <end position="642"/>
    </location>
</feature>
<evidence type="ECO:0000313" key="3">
    <source>
        <dbReference type="Proteomes" id="UP000184231"/>
    </source>
</evidence>
<name>A0A1M6BM13_9FLAO</name>
<dbReference type="InterPro" id="IPR041662">
    <property type="entry name" value="SusD-like_2"/>
</dbReference>
<dbReference type="RefSeq" id="WP_084668392.1">
    <property type="nucleotide sequence ID" value="NZ_FQYX01000002.1"/>
</dbReference>
<dbReference type="STRING" id="558155.SAMN04487911_102252"/>
<keyword evidence="3" id="KW-1185">Reference proteome</keyword>
<gene>
    <name evidence="2" type="ORF">SAMN04487911_102252</name>
</gene>
<evidence type="ECO:0000256" key="1">
    <source>
        <dbReference type="SAM" id="SignalP"/>
    </source>
</evidence>
<dbReference type="EMBL" id="FQYX01000002">
    <property type="protein sequence ID" value="SHI49697.1"/>
    <property type="molecule type" value="Genomic_DNA"/>
</dbReference>
<dbReference type="InterPro" id="IPR011990">
    <property type="entry name" value="TPR-like_helical_dom_sf"/>
</dbReference>
<dbReference type="Pfam" id="PF12741">
    <property type="entry name" value="SusD-like"/>
    <property type="match status" value="1"/>
</dbReference>
<proteinExistence type="predicted"/>
<evidence type="ECO:0000313" key="2">
    <source>
        <dbReference type="EMBL" id="SHI49697.1"/>
    </source>
</evidence>
<sequence length="642" mass="72004">MKNILKRSGLLLGASMLAFSCSDFEEINVDPTAATAEQVQVEYFINNSIGGAQQDPHIAERVFVLYWKDAGRMDRIGTLSEGFQSDSWTSDYYNGYVSAWLRNITTGIKIADDQIAAGNVKEYTNNLKQVARIWRVYIMSEMTDNFGPIPINGFQGENPEYNNVKDVYYYMLSELKEATAELDLTIVNPGGLSDLDPAYGYDYGKWKKYGNSLRMRLAMRLSEVDASKAQEEFEDAAKGEYISSLADNFKVQEVPGWNSYTGVMTREWNNQYLSTTLNNLMIGLGGVPSHDQLAADKHSSIKPANYIGLKYEDHFTSKTNDPSAGFWFDGLHNTMDPRAYDLYKIPGDFNDPNFNKYPSWSSAATTTQRPLIVGEQDNEENGETNDIQVEATNSWNAMVGGDWGAKGSNNRLAYPGTLPRLSHKYRNSEAQRIFFGSWESYFLLAEASVRGWDVPIGGKEAYEMGITESFEYSGVSQHLSAYLSSQDYNRAGTSVSWTHTAEPPATVTMNYINGYTGLPGTVEFKYPDNTIYKGGAVKNDLLTKIITQKFIAQTPWLPLETWSDHRRLGLPFFENPAVENPLPDLPALNASNFMTNSVKFYGQRLKFPSNFSNNVPDGYQQAVSQLGGPDEVLTPLWWAKQN</sequence>
<dbReference type="SUPFAM" id="SSF48452">
    <property type="entry name" value="TPR-like"/>
    <property type="match status" value="1"/>
</dbReference>
<protein>
    <submittedName>
        <fullName evidence="2">Starch-binding associating with outer membrane</fullName>
    </submittedName>
</protein>